<accession>A0A5B9QI49</accession>
<dbReference type="Pfam" id="PF02954">
    <property type="entry name" value="HTH_8"/>
    <property type="match status" value="1"/>
</dbReference>
<dbReference type="PROSITE" id="PS00676">
    <property type="entry name" value="SIGMA54_INTERACT_2"/>
    <property type="match status" value="1"/>
</dbReference>
<dbReference type="PROSITE" id="PS00688">
    <property type="entry name" value="SIGMA54_INTERACT_3"/>
    <property type="match status" value="1"/>
</dbReference>
<keyword evidence="1" id="KW-0547">Nucleotide-binding</keyword>
<protein>
    <submittedName>
        <fullName evidence="8">Transcriptional regulatory protein ZraR</fullName>
    </submittedName>
</protein>
<dbReference type="InterPro" id="IPR002197">
    <property type="entry name" value="HTH_Fis"/>
</dbReference>
<dbReference type="AlphaFoldDB" id="A0A5B9QI49"/>
<dbReference type="Gene3D" id="3.40.50.300">
    <property type="entry name" value="P-loop containing nucleotide triphosphate hydrolases"/>
    <property type="match status" value="1"/>
</dbReference>
<dbReference type="Gene3D" id="1.10.10.60">
    <property type="entry name" value="Homeodomain-like"/>
    <property type="match status" value="1"/>
</dbReference>
<evidence type="ECO:0000256" key="5">
    <source>
        <dbReference type="ARBA" id="ARBA00023163"/>
    </source>
</evidence>
<dbReference type="InterPro" id="IPR025944">
    <property type="entry name" value="Sigma_54_int_dom_CS"/>
</dbReference>
<dbReference type="SMART" id="SM00382">
    <property type="entry name" value="AAA"/>
    <property type="match status" value="1"/>
</dbReference>
<dbReference type="SUPFAM" id="SSF52540">
    <property type="entry name" value="P-loop containing nucleoside triphosphate hydrolases"/>
    <property type="match status" value="1"/>
</dbReference>
<evidence type="ECO:0000313" key="9">
    <source>
        <dbReference type="Proteomes" id="UP000325286"/>
    </source>
</evidence>
<dbReference type="FunFam" id="3.40.50.300:FF:000006">
    <property type="entry name" value="DNA-binding transcriptional regulator NtrC"/>
    <property type="match status" value="1"/>
</dbReference>
<evidence type="ECO:0000313" key="8">
    <source>
        <dbReference type="EMBL" id="QEG38728.1"/>
    </source>
</evidence>
<proteinExistence type="predicted"/>
<dbReference type="PRINTS" id="PR01590">
    <property type="entry name" value="HTHFIS"/>
</dbReference>
<dbReference type="SUPFAM" id="SSF46689">
    <property type="entry name" value="Homeodomain-like"/>
    <property type="match status" value="1"/>
</dbReference>
<evidence type="ECO:0000256" key="2">
    <source>
        <dbReference type="ARBA" id="ARBA00022840"/>
    </source>
</evidence>
<keyword evidence="9" id="KW-1185">Reference proteome</keyword>
<evidence type="ECO:0000256" key="1">
    <source>
        <dbReference type="ARBA" id="ARBA00022741"/>
    </source>
</evidence>
<keyword evidence="5" id="KW-0804">Transcription</keyword>
<reference evidence="8 9" key="1">
    <citation type="submission" date="2019-08" db="EMBL/GenBank/DDBJ databases">
        <title>Deep-cultivation of Planctomycetes and their phenomic and genomic characterization uncovers novel biology.</title>
        <authorList>
            <person name="Wiegand S."/>
            <person name="Jogler M."/>
            <person name="Boedeker C."/>
            <person name="Pinto D."/>
            <person name="Vollmers J."/>
            <person name="Rivas-Marin E."/>
            <person name="Kohn T."/>
            <person name="Peeters S.H."/>
            <person name="Heuer A."/>
            <person name="Rast P."/>
            <person name="Oberbeckmann S."/>
            <person name="Bunk B."/>
            <person name="Jeske O."/>
            <person name="Meyerdierks A."/>
            <person name="Storesund J.E."/>
            <person name="Kallscheuer N."/>
            <person name="Luecker S."/>
            <person name="Lage O.M."/>
            <person name="Pohl T."/>
            <person name="Merkel B.J."/>
            <person name="Hornburger P."/>
            <person name="Mueller R.-W."/>
            <person name="Bruemmer F."/>
            <person name="Labrenz M."/>
            <person name="Spormann A.M."/>
            <person name="Op den Camp H."/>
            <person name="Overmann J."/>
            <person name="Amann R."/>
            <person name="Jetten M.S.M."/>
            <person name="Mascher T."/>
            <person name="Medema M.H."/>
            <person name="Devos D.P."/>
            <person name="Kaster A.-K."/>
            <person name="Ovreas L."/>
            <person name="Rohde M."/>
            <person name="Galperin M.Y."/>
            <person name="Jogler C."/>
        </authorList>
    </citation>
    <scope>NUCLEOTIDE SEQUENCE [LARGE SCALE GENOMIC DNA]</scope>
    <source>
        <strain evidence="8 9">UC8</strain>
    </source>
</reference>
<sequence>MSDSAHMRGPAAVSCGDVSRSSSLAGCSGILGRSAWAGGVRRKIARVAPSTSTVLIVGPTGTGKELIARCIHEQSPRRRGPFVPVDCASITGTLCSSQLFGHVKGAFTGADYESLGCFRAAEGGTIFLDEIGELEPSIQAMLLRTLQERIVVPVGNHREIPVDVRVIAATNRVLDEEVQAARFRMDLLYRLRVMTIQTTSLRQRLEDVSVLAEHFLTRLSKDNGIPAKELSVESLAVLLAHDWPGNVRELQNVLECAAIFSDSESIQPSALRIHKSPAAQPEATAGTIPAALQPFSPHQARGPEPAECLETWLTLPEVEAQHIARTLEVAGYNQSAAARMLAIDRHVLARKMKKYGLRKPEGLQ</sequence>
<name>A0A5B9QI49_9BACT</name>
<dbReference type="EMBL" id="CP042914">
    <property type="protein sequence ID" value="QEG38728.1"/>
    <property type="molecule type" value="Genomic_DNA"/>
</dbReference>
<keyword evidence="3" id="KW-0805">Transcription regulation</keyword>
<dbReference type="InterPro" id="IPR058031">
    <property type="entry name" value="AAA_lid_NorR"/>
</dbReference>
<evidence type="ECO:0000259" key="7">
    <source>
        <dbReference type="PROSITE" id="PS50045"/>
    </source>
</evidence>
<dbReference type="InterPro" id="IPR002078">
    <property type="entry name" value="Sigma_54_int"/>
</dbReference>
<evidence type="ECO:0000256" key="3">
    <source>
        <dbReference type="ARBA" id="ARBA00023015"/>
    </source>
</evidence>
<gene>
    <name evidence="8" type="primary">zraR_2</name>
    <name evidence="8" type="ORF">UC8_06860</name>
</gene>
<dbReference type="Pfam" id="PF00158">
    <property type="entry name" value="Sigma54_activat"/>
    <property type="match status" value="1"/>
</dbReference>
<evidence type="ECO:0000256" key="4">
    <source>
        <dbReference type="ARBA" id="ARBA00023125"/>
    </source>
</evidence>
<feature type="domain" description="Sigma-54 factor interaction" evidence="7">
    <location>
        <begin position="30"/>
        <end position="259"/>
    </location>
</feature>
<organism evidence="8 9">
    <name type="scientific">Roseimaritima ulvae</name>
    <dbReference type="NCBI Taxonomy" id="980254"/>
    <lineage>
        <taxon>Bacteria</taxon>
        <taxon>Pseudomonadati</taxon>
        <taxon>Planctomycetota</taxon>
        <taxon>Planctomycetia</taxon>
        <taxon>Pirellulales</taxon>
        <taxon>Pirellulaceae</taxon>
        <taxon>Roseimaritima</taxon>
    </lineage>
</organism>
<dbReference type="PROSITE" id="PS50045">
    <property type="entry name" value="SIGMA54_INTERACT_4"/>
    <property type="match status" value="1"/>
</dbReference>
<dbReference type="OrthoDB" id="9807827at2"/>
<dbReference type="InterPro" id="IPR009057">
    <property type="entry name" value="Homeodomain-like_sf"/>
</dbReference>
<dbReference type="Pfam" id="PF25601">
    <property type="entry name" value="AAA_lid_14"/>
    <property type="match status" value="1"/>
</dbReference>
<keyword evidence="2" id="KW-0067">ATP-binding</keyword>
<dbReference type="KEGG" id="rul:UC8_06860"/>
<dbReference type="GO" id="GO:0006355">
    <property type="term" value="P:regulation of DNA-templated transcription"/>
    <property type="evidence" value="ECO:0007669"/>
    <property type="project" value="InterPro"/>
</dbReference>
<evidence type="ECO:0000256" key="6">
    <source>
        <dbReference type="SAM" id="MobiDB-lite"/>
    </source>
</evidence>
<dbReference type="CDD" id="cd00009">
    <property type="entry name" value="AAA"/>
    <property type="match status" value="1"/>
</dbReference>
<feature type="region of interest" description="Disordered" evidence="6">
    <location>
        <begin position="1"/>
        <end position="21"/>
    </location>
</feature>
<dbReference type="InterPro" id="IPR025943">
    <property type="entry name" value="Sigma_54_int_dom_ATP-bd_2"/>
</dbReference>
<dbReference type="GO" id="GO:0043565">
    <property type="term" value="F:sequence-specific DNA binding"/>
    <property type="evidence" value="ECO:0007669"/>
    <property type="project" value="InterPro"/>
</dbReference>
<dbReference type="InterPro" id="IPR027417">
    <property type="entry name" value="P-loop_NTPase"/>
</dbReference>
<dbReference type="Gene3D" id="1.10.8.60">
    <property type="match status" value="1"/>
</dbReference>
<dbReference type="Proteomes" id="UP000325286">
    <property type="component" value="Chromosome"/>
</dbReference>
<keyword evidence="4" id="KW-0238">DNA-binding</keyword>
<dbReference type="GO" id="GO:0005524">
    <property type="term" value="F:ATP binding"/>
    <property type="evidence" value="ECO:0007669"/>
    <property type="project" value="UniProtKB-KW"/>
</dbReference>
<dbReference type="InterPro" id="IPR003593">
    <property type="entry name" value="AAA+_ATPase"/>
</dbReference>
<dbReference type="PANTHER" id="PTHR32071">
    <property type="entry name" value="TRANSCRIPTIONAL REGULATORY PROTEIN"/>
    <property type="match status" value="1"/>
</dbReference>